<dbReference type="EMBL" id="BNCP01000026">
    <property type="protein sequence ID" value="GIL83256.1"/>
    <property type="molecule type" value="Genomic_DNA"/>
</dbReference>
<comment type="caution">
    <text evidence="4">The sequence shown here is derived from an EMBL/GenBank/DDBJ whole genome shotgun (WGS) entry which is preliminary data.</text>
</comment>
<dbReference type="SMART" id="SM00164">
    <property type="entry name" value="TBC"/>
    <property type="match status" value="1"/>
</dbReference>
<feature type="region of interest" description="Disordered" evidence="2">
    <location>
        <begin position="872"/>
        <end position="893"/>
    </location>
</feature>
<feature type="region of interest" description="Disordered" evidence="2">
    <location>
        <begin position="959"/>
        <end position="1044"/>
    </location>
</feature>
<evidence type="ECO:0000256" key="2">
    <source>
        <dbReference type="SAM" id="MobiDB-lite"/>
    </source>
</evidence>
<dbReference type="Gene3D" id="1.10.472.80">
    <property type="entry name" value="Ypt/Rab-GAP domain of gyp1p, domain 3"/>
    <property type="match status" value="1"/>
</dbReference>
<dbReference type="GO" id="GO:0031267">
    <property type="term" value="F:small GTPase binding"/>
    <property type="evidence" value="ECO:0007669"/>
    <property type="project" value="TreeGrafter"/>
</dbReference>
<dbReference type="PROSITE" id="PS50086">
    <property type="entry name" value="TBC_RABGAP"/>
    <property type="match status" value="1"/>
</dbReference>
<dbReference type="Proteomes" id="UP000747110">
    <property type="component" value="Unassembled WGS sequence"/>
</dbReference>
<evidence type="ECO:0000313" key="5">
    <source>
        <dbReference type="Proteomes" id="UP000747110"/>
    </source>
</evidence>
<feature type="region of interest" description="Disordered" evidence="2">
    <location>
        <begin position="699"/>
        <end position="719"/>
    </location>
</feature>
<organism evidence="4 5">
    <name type="scientific">Volvox reticuliferus</name>
    <dbReference type="NCBI Taxonomy" id="1737510"/>
    <lineage>
        <taxon>Eukaryota</taxon>
        <taxon>Viridiplantae</taxon>
        <taxon>Chlorophyta</taxon>
        <taxon>core chlorophytes</taxon>
        <taxon>Chlorophyceae</taxon>
        <taxon>CS clade</taxon>
        <taxon>Chlamydomonadales</taxon>
        <taxon>Volvocaceae</taxon>
        <taxon>Volvox</taxon>
    </lineage>
</organism>
<proteinExistence type="predicted"/>
<gene>
    <name evidence="4" type="ORF">Vretifemale_12097</name>
</gene>
<feature type="region of interest" description="Disordered" evidence="2">
    <location>
        <begin position="1428"/>
        <end position="1460"/>
    </location>
</feature>
<dbReference type="Gene3D" id="1.10.8.270">
    <property type="entry name" value="putative rabgap domain of human tbc1 domain family member 14 like domains"/>
    <property type="match status" value="1"/>
</dbReference>
<reference evidence="4" key="1">
    <citation type="journal article" date="2021" name="Proc. Natl. Acad. Sci. U.S.A.">
        <title>Three genomes in the algal genus Volvox reveal the fate of a haploid sex-determining region after a transition to homothallism.</title>
        <authorList>
            <person name="Yamamoto K."/>
            <person name="Hamaji T."/>
            <person name="Kawai-Toyooka H."/>
            <person name="Matsuzaki R."/>
            <person name="Takahashi F."/>
            <person name="Nishimura Y."/>
            <person name="Kawachi M."/>
            <person name="Noguchi H."/>
            <person name="Minakuchi Y."/>
            <person name="Umen J.G."/>
            <person name="Toyoda A."/>
            <person name="Nozaki H."/>
        </authorList>
    </citation>
    <scope>NUCLEOTIDE SEQUENCE</scope>
    <source>
        <strain evidence="4">NIES-3786</strain>
    </source>
</reference>
<protein>
    <recommendedName>
        <fullName evidence="3">Rab-GAP TBC domain-containing protein</fullName>
    </recommendedName>
</protein>
<feature type="domain" description="Rab-GAP TBC" evidence="3">
    <location>
        <begin position="116"/>
        <end position="350"/>
    </location>
</feature>
<feature type="compositionally biased region" description="Low complexity" evidence="2">
    <location>
        <begin position="1313"/>
        <end position="1324"/>
    </location>
</feature>
<feature type="region of interest" description="Disordered" evidence="2">
    <location>
        <begin position="905"/>
        <end position="940"/>
    </location>
</feature>
<feature type="coiled-coil region" evidence="1">
    <location>
        <begin position="1665"/>
        <end position="1692"/>
    </location>
</feature>
<feature type="compositionally biased region" description="Gly residues" evidence="2">
    <location>
        <begin position="1200"/>
        <end position="1217"/>
    </location>
</feature>
<dbReference type="Pfam" id="PF00566">
    <property type="entry name" value="RabGAP-TBC"/>
    <property type="match status" value="1"/>
</dbReference>
<feature type="region of interest" description="Disordered" evidence="2">
    <location>
        <begin position="462"/>
        <end position="484"/>
    </location>
</feature>
<sequence>MEAPAVTEFFSLNDSPAKPANADDTVRDHYGFMVPADYHELYRVYSPIWEQEETEREAHWCQFLIELAHLNADDGKFASIEDLCADYLQDAVTIARNEQGPPSPHRQKLDALVQGGIPFTIRGSVWTVFLDTSVRKQRNYYNDLVKRCLGDLQYRGNLELDEIRQQAALASQALQDAAALHGLPGYAAVTEKALSTWRSNSKVWLTQIEKDLPRTFPGLTLMEVSGRPALRRVLAAYSLHNSRVGYCQGLNFVAGTLLLFLDEEDAFWCLCALLEDILKGYYDVDMMAMQVDQRVFKRLVSEHFPKLAAHLGGLGADVSCVFVQWFLCVFVNFLPIEACLRVWDALFYYRSPTVLFKTALALLEVFDPALSCCTDVLDALDLLQTMAPLTYDSNRLISHAFGPAFDGVTDTRLATLRREYREEVEAEAAALAEELAWESSTASGATAGGGSGAAVITHQAASNASASSQTGTQQAPAPQQSSSRISVLKMIARGMKEKFAGVGVGGSGAPGGGGNSAMVAFNGSGANSVERAASPVPDATLAAAITSVALGSGGGGGGSAAGPVAADGGTEEPLLIRSSQPLDACGVDVDSEDYHRLNGDDGFQYEQVGYVAPSDLSSETAGRGVNSLELLSCSPPRGPRPPLLPESPYFHGDGASLSGATAISSAAAAGNASGIQVHEQQQQLHSTGTAAPSIALQPTRGAAGSAEGGDHGVLGGNTAPAPLQPTSCGNDPLEQLMEVARGITSASALEPAAPAPAAVAAGDYGGCGDGARFLRRSSDSSFRWHETPKWTSFRIYSGSSATVAGTPQESSLNTASAVTPMGTLPAAAAIRTPLVLGDALTGSSEPPVGPMSPHVLMLAAERSQSLGVHLRTGNKEDDDVDRGPALTAGGSSAATVEVLPQRMELRGGGGTVDGSATTSDFSQVQAADQARRAQGSKRRCSKAASMAWDIALAPLKLRQQMQQHQHNQKRQSPPLQQQQNHPSMQKQQQQQHQHHQQQHHQQQREHQPSLPPQPGTALDAGNGGWATAPGPHPRCMPHGSEATVQNPHAAAARSLVATAAGSDGQQHLHQHPHHLSYHLNHHANQHLHTAAIGPRPHLPGGGGGAGVTSPLHAPADSSVASTCSVLLLDELKEHSPAEARDEWVIMTAPSEGLSLMPSSSPLQNCHGQHGLSYGHVPQVGTVTITATGVPAHSLIPQDGNGVGGAGAADGGGGGGAGSKSTFGHFGQPAPQQYQGPLPPGLYNTSHNNGGSGIVGGGSGAMTSSAYQGGDAGSAAGGGGGGGAATTASMRGGEEAAGIVEGWEVPAVGGSGSVAGAPGAPTGSTDWRSAVDGAGPPVQEMRVRESFGVEDLLRQQSALSIRLQRLKQPSPPLAPAADTTTRTAATATTTAATTAATAAVAAPSGWSFPSDCGAGESVDGTLTRPIAVAGASSSGNSDVASARPPAVTEGPKGNDTGSRSCQSFRELSPSLDRLVQLQRLLEDLAATLTAPSPPNVATAAAMGTSSAPGVPAAAVLPAPSIAAAAGGNGSAFLPDGLLSLPLPYTAAATAQTPAVTPFDQLIVGPGGQVRLQSVAAAPVAPPVLRGAAGLSAANGPSAAIAPAALTEVAHVPAVQQQQQQQELLQKASGLCSVLRGDLSSGIQREAEASALLEQYDVLSEVLAARLDELVQQLAEKQYTIDKLSNKLDQTMQKYAAQDTALADKDFAIKHLQFQLQAGHGMAAAVGGGGGPPVSGLSSALGLSGATATTPLGHVVGATNVMSTRGTPGSTPAGAGGGVFSLVPTGGVYSLLGSGGAAAAAGAAAPRHSSPPRGVNQSLLWQFGKNLKAKFGGRDDQQDG</sequence>
<feature type="region of interest" description="Disordered" evidence="2">
    <location>
        <begin position="1091"/>
        <end position="1113"/>
    </location>
</feature>
<evidence type="ECO:0000256" key="1">
    <source>
        <dbReference type="SAM" id="Coils"/>
    </source>
</evidence>
<evidence type="ECO:0000259" key="3">
    <source>
        <dbReference type="PROSITE" id="PS50086"/>
    </source>
</evidence>
<feature type="region of interest" description="Disordered" evidence="2">
    <location>
        <begin position="628"/>
        <end position="651"/>
    </location>
</feature>
<dbReference type="OrthoDB" id="17687at2759"/>
<accession>A0A8J4CJS3</accession>
<dbReference type="FunFam" id="1.10.8.270:FF:000016">
    <property type="entry name" value="TBC1 domain family member 2A"/>
    <property type="match status" value="1"/>
</dbReference>
<name>A0A8J4CJS3_9CHLO</name>
<dbReference type="InterPro" id="IPR050302">
    <property type="entry name" value="Rab_GAP_TBC_domain"/>
</dbReference>
<dbReference type="SUPFAM" id="SSF47923">
    <property type="entry name" value="Ypt/Rab-GAP domain of gyp1p"/>
    <property type="match status" value="2"/>
</dbReference>
<dbReference type="PANTHER" id="PTHR47219:SF20">
    <property type="entry name" value="TBC1 DOMAIN FAMILY MEMBER 2B"/>
    <property type="match status" value="1"/>
</dbReference>
<feature type="compositionally biased region" description="Low complexity" evidence="2">
    <location>
        <begin position="462"/>
        <end position="483"/>
    </location>
</feature>
<dbReference type="InterPro" id="IPR035969">
    <property type="entry name" value="Rab-GAP_TBC_sf"/>
</dbReference>
<keyword evidence="1" id="KW-0175">Coiled coil</keyword>
<evidence type="ECO:0000313" key="4">
    <source>
        <dbReference type="EMBL" id="GIL83256.1"/>
    </source>
</evidence>
<dbReference type="InterPro" id="IPR000195">
    <property type="entry name" value="Rab-GAP-TBC_dom"/>
</dbReference>
<feature type="region of interest" description="Disordered" evidence="2">
    <location>
        <begin position="1200"/>
        <end position="1226"/>
    </location>
</feature>
<feature type="compositionally biased region" description="Low complexity" evidence="2">
    <location>
        <begin position="959"/>
        <end position="991"/>
    </location>
</feature>
<keyword evidence="5" id="KW-1185">Reference proteome</keyword>
<dbReference type="PANTHER" id="PTHR47219">
    <property type="entry name" value="RAB GTPASE-ACTIVATING PROTEIN 1-LIKE"/>
    <property type="match status" value="1"/>
</dbReference>
<feature type="compositionally biased region" description="Pro residues" evidence="2">
    <location>
        <begin position="636"/>
        <end position="645"/>
    </location>
</feature>
<feature type="region of interest" description="Disordered" evidence="2">
    <location>
        <begin position="1309"/>
        <end position="1328"/>
    </location>
</feature>
<dbReference type="GO" id="GO:0005096">
    <property type="term" value="F:GTPase activator activity"/>
    <property type="evidence" value="ECO:0007669"/>
    <property type="project" value="TreeGrafter"/>
</dbReference>